<feature type="domain" description="DNA polymerase III beta sliding clamp C-terminal" evidence="13">
    <location>
        <begin position="255"/>
        <end position="374"/>
    </location>
</feature>
<comment type="caution">
    <text evidence="14">The sequence shown here is derived from an EMBL/GenBank/DDBJ whole genome shotgun (WGS) entry which is preliminary data.</text>
</comment>
<evidence type="ECO:0000256" key="10">
    <source>
        <dbReference type="PIRNR" id="PIRNR000804"/>
    </source>
</evidence>
<keyword evidence="7 10" id="KW-0235">DNA replication</keyword>
<organism evidence="14 15">
    <name type="scientific">Cupriavidus basilensis</name>
    <dbReference type="NCBI Taxonomy" id="68895"/>
    <lineage>
        <taxon>Bacteria</taxon>
        <taxon>Pseudomonadati</taxon>
        <taxon>Pseudomonadota</taxon>
        <taxon>Betaproteobacteria</taxon>
        <taxon>Burkholderiales</taxon>
        <taxon>Burkholderiaceae</taxon>
        <taxon>Cupriavidus</taxon>
    </lineage>
</organism>
<evidence type="ECO:0000256" key="3">
    <source>
        <dbReference type="ARBA" id="ARBA00021035"/>
    </source>
</evidence>
<dbReference type="CDD" id="cd00140">
    <property type="entry name" value="beta_clamp"/>
    <property type="match status" value="1"/>
</dbReference>
<sequence>MQLVKTSRDNLLRPLQIVSGIVERRHTLPILANLLIRKSGSNVSFLSTDIEIQITTHAECGVGSDSVATTVAARKLLDILRAMPDGEVALSLNDKRMTVQSGKSRFALQTLAAEEFPTVAEASEFGASVSLPQKTFKHLLAMVHFAMAQQDIRYYLNGMLLVVDGKKVMAVATDGHRLAYCGVELDTAATGSEGGAPSRQEVIIPRKTILELQRLLEDNDDPVQVQLAANQVKFTFANIELISKLVEGKFPDFQRVIPKGYKNAFAIDRVQLQQALQRTAILTTDKFKGVRCILDTHVLKISSTNADQEEAQEELELDYSGDALDIGFNVTYLLDVLANLKSEQVQVSLGDSNSSALITVPEDDNFKYVVMPMRI</sequence>
<evidence type="ECO:0000256" key="2">
    <source>
        <dbReference type="ARBA" id="ARBA00010752"/>
    </source>
</evidence>
<dbReference type="NCBIfam" id="TIGR00663">
    <property type="entry name" value="dnan"/>
    <property type="match status" value="1"/>
</dbReference>
<evidence type="ECO:0000256" key="8">
    <source>
        <dbReference type="ARBA" id="ARBA00022932"/>
    </source>
</evidence>
<keyword evidence="5 10" id="KW-0808">Transferase</keyword>
<evidence type="ECO:0000256" key="5">
    <source>
        <dbReference type="ARBA" id="ARBA00022679"/>
    </source>
</evidence>
<keyword evidence="9" id="KW-0238">DNA-binding</keyword>
<keyword evidence="4 10" id="KW-0963">Cytoplasm</keyword>
<dbReference type="Pfam" id="PF02767">
    <property type="entry name" value="DNA_pol3_beta_2"/>
    <property type="match status" value="1"/>
</dbReference>
<dbReference type="InterPro" id="IPR001001">
    <property type="entry name" value="DNA_polIII_beta"/>
</dbReference>
<dbReference type="EMBL" id="JARJLM010000734">
    <property type="protein sequence ID" value="MDF3840080.1"/>
    <property type="molecule type" value="Genomic_DNA"/>
</dbReference>
<comment type="function">
    <text evidence="10">Confers DNA tethering and processivity to DNA polymerases and other proteins. Acts as a clamp, forming a ring around DNA (a reaction catalyzed by the clamp-loading complex) which diffuses in an ATP-independent manner freely and bidirectionally along dsDNA. Initially characterized for its ability to contact the catalytic subunit of DNA polymerase III (Pol III), a complex, multichain enzyme responsible for most of the replicative synthesis in bacteria; Pol III exhibits 3'-5' exonuclease proofreading activity. The beta chain is required for initiation of replication as well as for processivity of DNA replication.</text>
</comment>
<dbReference type="Gene3D" id="3.70.10.10">
    <property type="match status" value="1"/>
</dbReference>
<evidence type="ECO:0000256" key="1">
    <source>
        <dbReference type="ARBA" id="ARBA00004496"/>
    </source>
</evidence>
<evidence type="ECO:0000256" key="7">
    <source>
        <dbReference type="ARBA" id="ARBA00022705"/>
    </source>
</evidence>
<dbReference type="PANTHER" id="PTHR30478">
    <property type="entry name" value="DNA POLYMERASE III SUBUNIT BETA"/>
    <property type="match status" value="1"/>
</dbReference>
<dbReference type="InterPro" id="IPR022634">
    <property type="entry name" value="DNA_polIII_beta_N"/>
</dbReference>
<comment type="subunit">
    <text evidence="10">Forms a ring-shaped head-to-tail homodimer around DNA.</text>
</comment>
<name>A0ABT6B5B3_9BURK</name>
<dbReference type="InterPro" id="IPR022637">
    <property type="entry name" value="DNA_polIII_beta_cen"/>
</dbReference>
<dbReference type="Pfam" id="PF00712">
    <property type="entry name" value="DNA_pol3_beta"/>
    <property type="match status" value="1"/>
</dbReference>
<protein>
    <recommendedName>
        <fullName evidence="3 10">Beta sliding clamp</fullName>
    </recommendedName>
</protein>
<dbReference type="SUPFAM" id="SSF55979">
    <property type="entry name" value="DNA clamp"/>
    <property type="match status" value="3"/>
</dbReference>
<comment type="subcellular location">
    <subcellularLocation>
        <location evidence="1 10">Cytoplasm</location>
    </subcellularLocation>
</comment>
<evidence type="ECO:0000313" key="15">
    <source>
        <dbReference type="Proteomes" id="UP001216674"/>
    </source>
</evidence>
<dbReference type="Gene3D" id="3.10.150.10">
    <property type="entry name" value="DNA Polymerase III, subunit A, domain 2"/>
    <property type="match status" value="1"/>
</dbReference>
<dbReference type="InterPro" id="IPR022635">
    <property type="entry name" value="DNA_polIII_beta_C"/>
</dbReference>
<evidence type="ECO:0000256" key="9">
    <source>
        <dbReference type="ARBA" id="ARBA00023125"/>
    </source>
</evidence>
<dbReference type="GO" id="GO:0003887">
    <property type="term" value="F:DNA-directed DNA polymerase activity"/>
    <property type="evidence" value="ECO:0007669"/>
    <property type="project" value="UniProtKB-EC"/>
</dbReference>
<evidence type="ECO:0000256" key="6">
    <source>
        <dbReference type="ARBA" id="ARBA00022695"/>
    </source>
</evidence>
<keyword evidence="15" id="KW-1185">Reference proteome</keyword>
<evidence type="ECO:0000259" key="11">
    <source>
        <dbReference type="Pfam" id="PF00712"/>
    </source>
</evidence>
<dbReference type="Proteomes" id="UP001216674">
    <property type="component" value="Unassembled WGS sequence"/>
</dbReference>
<dbReference type="PANTHER" id="PTHR30478:SF0">
    <property type="entry name" value="BETA SLIDING CLAMP"/>
    <property type="match status" value="1"/>
</dbReference>
<dbReference type="InterPro" id="IPR046938">
    <property type="entry name" value="DNA_clamp_sf"/>
</dbReference>
<dbReference type="Pfam" id="PF02768">
    <property type="entry name" value="DNA_pol3_beta_3"/>
    <property type="match status" value="1"/>
</dbReference>
<comment type="similarity">
    <text evidence="2 10">Belongs to the beta sliding clamp family.</text>
</comment>
<evidence type="ECO:0000259" key="12">
    <source>
        <dbReference type="Pfam" id="PF02767"/>
    </source>
</evidence>
<dbReference type="PIRSF" id="PIRSF000804">
    <property type="entry name" value="DNA_pol_III_b"/>
    <property type="match status" value="1"/>
</dbReference>
<keyword evidence="6 10" id="KW-0548">Nucleotidyltransferase</keyword>
<gene>
    <name evidence="14" type="primary">dnaN</name>
    <name evidence="14" type="ORF">P3W85_45240</name>
</gene>
<dbReference type="RefSeq" id="WP_017223912.1">
    <property type="nucleotide sequence ID" value="NZ_JARJLM010000734.1"/>
</dbReference>
<feature type="domain" description="DNA polymerase III beta sliding clamp N-terminal" evidence="11">
    <location>
        <begin position="6"/>
        <end position="119"/>
    </location>
</feature>
<evidence type="ECO:0000313" key="14">
    <source>
        <dbReference type="EMBL" id="MDF3840080.1"/>
    </source>
</evidence>
<feature type="domain" description="DNA polymerase III beta sliding clamp central" evidence="12">
    <location>
        <begin position="131"/>
        <end position="252"/>
    </location>
</feature>
<reference evidence="14 15" key="1">
    <citation type="submission" date="2023-03" db="EMBL/GenBank/DDBJ databases">
        <title>Draft assemblies of triclosan tolerant bacteria isolated from returned activated sludge.</title>
        <authorList>
            <person name="Van Hamelsveld S."/>
        </authorList>
    </citation>
    <scope>NUCLEOTIDE SEQUENCE [LARGE SCALE GENOMIC DNA]</scope>
    <source>
        <strain evidence="14 15">GW210010_S58</strain>
    </source>
</reference>
<dbReference type="SMART" id="SM00480">
    <property type="entry name" value="POL3Bc"/>
    <property type="match status" value="1"/>
</dbReference>
<accession>A0ABT6B5B3</accession>
<proteinExistence type="inferred from homology"/>
<evidence type="ECO:0000259" key="13">
    <source>
        <dbReference type="Pfam" id="PF02768"/>
    </source>
</evidence>
<keyword evidence="8 10" id="KW-0239">DNA-directed DNA polymerase</keyword>
<evidence type="ECO:0000256" key="4">
    <source>
        <dbReference type="ARBA" id="ARBA00022490"/>
    </source>
</evidence>